<accession>A0ABV0MY72</accession>
<organism evidence="1 2">
    <name type="scientific">Goodea atripinnis</name>
    <dbReference type="NCBI Taxonomy" id="208336"/>
    <lineage>
        <taxon>Eukaryota</taxon>
        <taxon>Metazoa</taxon>
        <taxon>Chordata</taxon>
        <taxon>Craniata</taxon>
        <taxon>Vertebrata</taxon>
        <taxon>Euteleostomi</taxon>
        <taxon>Actinopterygii</taxon>
        <taxon>Neopterygii</taxon>
        <taxon>Teleostei</taxon>
        <taxon>Neoteleostei</taxon>
        <taxon>Acanthomorphata</taxon>
        <taxon>Ovalentaria</taxon>
        <taxon>Atherinomorphae</taxon>
        <taxon>Cyprinodontiformes</taxon>
        <taxon>Goodeidae</taxon>
        <taxon>Goodea</taxon>
    </lineage>
</organism>
<reference evidence="1 2" key="1">
    <citation type="submission" date="2021-06" db="EMBL/GenBank/DDBJ databases">
        <authorList>
            <person name="Palmer J.M."/>
        </authorList>
    </citation>
    <scope>NUCLEOTIDE SEQUENCE [LARGE SCALE GENOMIC DNA]</scope>
    <source>
        <strain evidence="1 2">GA_2019</strain>
        <tissue evidence="1">Muscle</tissue>
    </source>
</reference>
<dbReference type="InterPro" id="IPR009000">
    <property type="entry name" value="Transl_B-barrel_sf"/>
</dbReference>
<keyword evidence="2" id="KW-1185">Reference proteome</keyword>
<dbReference type="EMBL" id="JAHRIO010013032">
    <property type="protein sequence ID" value="MEQ2162987.1"/>
    <property type="molecule type" value="Genomic_DNA"/>
</dbReference>
<dbReference type="Proteomes" id="UP001476798">
    <property type="component" value="Unassembled WGS sequence"/>
</dbReference>
<feature type="non-terminal residue" evidence="1">
    <location>
        <position position="1"/>
    </location>
</feature>
<dbReference type="Gene3D" id="2.40.30.10">
    <property type="entry name" value="Translation factors"/>
    <property type="match status" value="1"/>
</dbReference>
<gene>
    <name evidence="1" type="ORF">GOODEAATRI_025608</name>
</gene>
<dbReference type="SUPFAM" id="SSF50447">
    <property type="entry name" value="Translation proteins"/>
    <property type="match status" value="1"/>
</dbReference>
<name>A0ABV0MY72_9TELE</name>
<proteinExistence type="predicted"/>
<evidence type="ECO:0000313" key="2">
    <source>
        <dbReference type="Proteomes" id="UP001476798"/>
    </source>
</evidence>
<protein>
    <submittedName>
        <fullName evidence="1">Uncharacterized protein</fullName>
    </submittedName>
</protein>
<comment type="caution">
    <text evidence="1">The sequence shown here is derived from an EMBL/GenBank/DDBJ whole genome shotgun (WGS) entry which is preliminary data.</text>
</comment>
<sequence>SVSALKHHKDEVQTVKTGMECGLSMDGDIDFRAGDVIVCFEELEVPQVVTLLLVLRVSELVFWLGQFPLQPLQTPLLLLCFTLRLLLQPHPKGRGQSNPLRSGRSLLFLMVDISEAPSTQVSAGLSVGGLLNLSSKSSEHGAKTWKTDRNMNSHTSTNQGAVHFLELTSLPSTEPGFQVIDCSILQPVLQLAQMTVGGDIEVLLGSTRIRTYSN</sequence>
<evidence type="ECO:0000313" key="1">
    <source>
        <dbReference type="EMBL" id="MEQ2162987.1"/>
    </source>
</evidence>